<feature type="signal peptide" evidence="2">
    <location>
        <begin position="1"/>
        <end position="26"/>
    </location>
</feature>
<sequence length="181" mass="18866">MLSHFSRSRWLLGFMLSLLALGSAGCRSEKAVFVFAPGTGSFANPQPHTTAPAPVAAAELAAPQALAPAPPVAAAAEPLPFKAKPAARSQRAPLRFVTTKKAAGSPSAARAQASADRHPAERILLWSGVASTALGFILTYIGGNTVPISQGLLSIAHAFFWLGALLLIGWFVMLLLRASKE</sequence>
<keyword evidence="2" id="KW-0732">Signal</keyword>
<evidence type="ECO:0000256" key="1">
    <source>
        <dbReference type="SAM" id="Phobius"/>
    </source>
</evidence>
<protein>
    <submittedName>
        <fullName evidence="3">Uncharacterized protein</fullName>
    </submittedName>
</protein>
<reference evidence="4" key="1">
    <citation type="journal article" date="2019" name="Int. J. Syst. Evol. Microbiol.">
        <title>The Global Catalogue of Microorganisms (GCM) 10K type strain sequencing project: providing services to taxonomists for standard genome sequencing and annotation.</title>
        <authorList>
            <consortium name="The Broad Institute Genomics Platform"/>
            <consortium name="The Broad Institute Genome Sequencing Center for Infectious Disease"/>
            <person name="Wu L."/>
            <person name="Ma J."/>
        </authorList>
    </citation>
    <scope>NUCLEOTIDE SEQUENCE [LARGE SCALE GENOMIC DNA]</scope>
    <source>
        <strain evidence="4">JCM 17923</strain>
    </source>
</reference>
<accession>A0ABP8IHJ2</accession>
<feature type="transmembrane region" description="Helical" evidence="1">
    <location>
        <begin position="155"/>
        <end position="176"/>
    </location>
</feature>
<keyword evidence="1" id="KW-1133">Transmembrane helix</keyword>
<feature type="transmembrane region" description="Helical" evidence="1">
    <location>
        <begin position="123"/>
        <end position="143"/>
    </location>
</feature>
<keyword evidence="1" id="KW-0472">Membrane</keyword>
<dbReference type="EMBL" id="BAABGZ010000028">
    <property type="protein sequence ID" value="GAA4358997.1"/>
    <property type="molecule type" value="Genomic_DNA"/>
</dbReference>
<proteinExistence type="predicted"/>
<keyword evidence="4" id="KW-1185">Reference proteome</keyword>
<feature type="chain" id="PRO_5045747943" evidence="2">
    <location>
        <begin position="27"/>
        <end position="181"/>
    </location>
</feature>
<organism evidence="3 4">
    <name type="scientific">Hymenobacter saemangeumensis</name>
    <dbReference type="NCBI Taxonomy" id="1084522"/>
    <lineage>
        <taxon>Bacteria</taxon>
        <taxon>Pseudomonadati</taxon>
        <taxon>Bacteroidota</taxon>
        <taxon>Cytophagia</taxon>
        <taxon>Cytophagales</taxon>
        <taxon>Hymenobacteraceae</taxon>
        <taxon>Hymenobacter</taxon>
    </lineage>
</organism>
<evidence type="ECO:0000256" key="2">
    <source>
        <dbReference type="SAM" id="SignalP"/>
    </source>
</evidence>
<gene>
    <name evidence="3" type="ORF">GCM10023185_25180</name>
</gene>
<dbReference type="PROSITE" id="PS51257">
    <property type="entry name" value="PROKAR_LIPOPROTEIN"/>
    <property type="match status" value="1"/>
</dbReference>
<comment type="caution">
    <text evidence="3">The sequence shown here is derived from an EMBL/GenBank/DDBJ whole genome shotgun (WGS) entry which is preliminary data.</text>
</comment>
<evidence type="ECO:0000313" key="3">
    <source>
        <dbReference type="EMBL" id="GAA4358997.1"/>
    </source>
</evidence>
<keyword evidence="1" id="KW-0812">Transmembrane</keyword>
<evidence type="ECO:0000313" key="4">
    <source>
        <dbReference type="Proteomes" id="UP001501153"/>
    </source>
</evidence>
<dbReference type="Proteomes" id="UP001501153">
    <property type="component" value="Unassembled WGS sequence"/>
</dbReference>
<name>A0ABP8IHJ2_9BACT</name>